<dbReference type="EMBL" id="HBKP01011961">
    <property type="protein sequence ID" value="CAE2219135.1"/>
    <property type="molecule type" value="Transcribed_RNA"/>
</dbReference>
<feature type="region of interest" description="Disordered" evidence="1">
    <location>
        <begin position="59"/>
        <end position="78"/>
    </location>
</feature>
<feature type="compositionally biased region" description="Basic and acidic residues" evidence="1">
    <location>
        <begin position="59"/>
        <end position="75"/>
    </location>
</feature>
<dbReference type="Gene3D" id="2.30.29.30">
    <property type="entry name" value="Pleckstrin-homology domain (PH domain)/Phosphotyrosine-binding domain (PTB)"/>
    <property type="match status" value="1"/>
</dbReference>
<evidence type="ECO:0000313" key="2">
    <source>
        <dbReference type="EMBL" id="CAE2219135.1"/>
    </source>
</evidence>
<name>A0A7S4I5C1_9EUKA</name>
<protein>
    <submittedName>
        <fullName evidence="2">Uncharacterized protein</fullName>
    </submittedName>
</protein>
<gene>
    <name evidence="2" type="ORF">VSP0166_LOCUS8379</name>
</gene>
<proteinExistence type="predicted"/>
<evidence type="ECO:0000256" key="1">
    <source>
        <dbReference type="SAM" id="MobiDB-lite"/>
    </source>
</evidence>
<organism evidence="2">
    <name type="scientific">Vannella robusta</name>
    <dbReference type="NCBI Taxonomy" id="1487602"/>
    <lineage>
        <taxon>Eukaryota</taxon>
        <taxon>Amoebozoa</taxon>
        <taxon>Discosea</taxon>
        <taxon>Flabellinia</taxon>
        <taxon>Vannellidae</taxon>
        <taxon>Vannella</taxon>
    </lineage>
</organism>
<dbReference type="InterPro" id="IPR011993">
    <property type="entry name" value="PH-like_dom_sf"/>
</dbReference>
<dbReference type="AlphaFoldDB" id="A0A7S4I5C1"/>
<accession>A0A7S4I5C1</accession>
<sequence>MEAAPTSSLPTAPAYPSSTHANRREYQLVQYLPLPCGGMIPPVLPPCLELLPWEKKEQQEKEREERRRKQAESDKNKKKSFLGTISSAVTNAATTAADAISTFSDDLLFESQTAGGPVRFRKFFPGFPREKLLGEYETRIVSCPESMMHGRSYISSSFFSFQAEGHGKYILVMIPLKGIQSIQKAVVTKPPPGIPSHYPPQFHIVVGGELNMPVDPATPMRLPKVDSLVIYTKDGMQHMFFDFKYFDEMYCVLDHAWRDTNPTYLPGTAPLHYTSQEFIDNALKQQMQAYQQISEFKQTSSAQFSQQQFEKQQFADPSGDIFDPNFFAQQQSLQQDLAEPLYPVLS</sequence>
<reference evidence="2" key="1">
    <citation type="submission" date="2021-01" db="EMBL/GenBank/DDBJ databases">
        <authorList>
            <person name="Corre E."/>
            <person name="Pelletier E."/>
            <person name="Niang G."/>
            <person name="Scheremetjew M."/>
            <person name="Finn R."/>
            <person name="Kale V."/>
            <person name="Holt S."/>
            <person name="Cochrane G."/>
            <person name="Meng A."/>
            <person name="Brown T."/>
            <person name="Cohen L."/>
        </authorList>
    </citation>
    <scope>NUCLEOTIDE SEQUENCE</scope>
    <source>
        <strain evidence="2">DIVA3 518/3/11/1/6</strain>
    </source>
</reference>